<dbReference type="OrthoDB" id="2924818at2759"/>
<dbReference type="Pfam" id="PF13772">
    <property type="entry name" value="AIG2_2"/>
    <property type="match status" value="1"/>
</dbReference>
<keyword evidence="4" id="KW-0732">Signal</keyword>
<gene>
    <name evidence="5" type="ORF">NHX12_001378</name>
</gene>
<proteinExistence type="predicted"/>
<dbReference type="PANTHER" id="PTHR12935:SF13">
    <property type="entry name" value="GAMMA-GLUTAMYLCYCLOTRANSFERASE"/>
    <property type="match status" value="1"/>
</dbReference>
<evidence type="ECO:0000256" key="4">
    <source>
        <dbReference type="SAM" id="SignalP"/>
    </source>
</evidence>
<protein>
    <recommendedName>
        <fullName evidence="7">Gamma-glutamylcyclotransferase</fullName>
    </recommendedName>
</protein>
<keyword evidence="6" id="KW-1185">Reference proteome</keyword>
<evidence type="ECO:0000313" key="5">
    <source>
        <dbReference type="EMBL" id="KAJ3597862.1"/>
    </source>
</evidence>
<dbReference type="GO" id="GO:0003839">
    <property type="term" value="F:gamma-glutamylcyclotransferase activity"/>
    <property type="evidence" value="ECO:0007669"/>
    <property type="project" value="InterPro"/>
</dbReference>
<accession>A0A9Q0DZQ9</accession>
<feature type="binding site" evidence="3">
    <location>
        <position position="165"/>
    </location>
    <ligand>
        <name>substrate</name>
    </ligand>
</feature>
<feature type="chain" id="PRO_5040269392" description="Gamma-glutamylcyclotransferase" evidence="4">
    <location>
        <begin position="25"/>
        <end position="212"/>
    </location>
</feature>
<dbReference type="PANTHER" id="PTHR12935">
    <property type="entry name" value="GAMMA-GLUTAMYLCYCLOTRANSFERASE"/>
    <property type="match status" value="1"/>
</dbReference>
<dbReference type="Gene3D" id="3.10.490.10">
    <property type="entry name" value="Gamma-glutamyl cyclotransferase-like"/>
    <property type="match status" value="1"/>
</dbReference>
<dbReference type="AlphaFoldDB" id="A0A9Q0DZQ9"/>
<feature type="binding site" evidence="3">
    <location>
        <begin position="45"/>
        <end position="50"/>
    </location>
    <ligand>
        <name>substrate</name>
    </ligand>
</feature>
<dbReference type="InterPro" id="IPR036568">
    <property type="entry name" value="GGCT-like_sf"/>
</dbReference>
<feature type="signal peptide" evidence="4">
    <location>
        <begin position="1"/>
        <end position="24"/>
    </location>
</feature>
<name>A0A9Q0DZQ9_9TELE</name>
<dbReference type="InterPro" id="IPR017939">
    <property type="entry name" value="G-Glutamylcylcotransferase"/>
</dbReference>
<evidence type="ECO:0008006" key="7">
    <source>
        <dbReference type="Google" id="ProtNLM"/>
    </source>
</evidence>
<evidence type="ECO:0000256" key="1">
    <source>
        <dbReference type="ARBA" id="ARBA00023239"/>
    </source>
</evidence>
<feature type="active site" description="Proton acceptor" evidence="2">
    <location>
        <position position="125"/>
    </location>
</feature>
<evidence type="ECO:0000256" key="2">
    <source>
        <dbReference type="PIRSR" id="PIRSR617939-1"/>
    </source>
</evidence>
<sequence length="212" mass="23717">MSPLHRGVCFLLSYMLLSSSSSRAAVEPEGSSGGASSNSSDYFLYFAYGSNLLRERLVLRNPSATFFTVGYLQNYTLQFGYWSNSLQAIGWHGGVASIQQRGAEEVWGVVWRMRRDNLQTLDDQEGVQEGAYMPLEVNVTTAEGDTLCRTYKMNHFHPYLPSPPYKQVVCLGARQNGLPLDYIHKLEAVETNGYKGPSILDDIEGIGENRRE</sequence>
<dbReference type="SUPFAM" id="SSF110857">
    <property type="entry name" value="Gamma-glutamyl cyclotransferase-like"/>
    <property type="match status" value="1"/>
</dbReference>
<comment type="caution">
    <text evidence="5">The sequence shown here is derived from an EMBL/GenBank/DDBJ whole genome shotgun (WGS) entry which is preliminary data.</text>
</comment>
<organism evidence="5 6">
    <name type="scientific">Muraenolepis orangiensis</name>
    <name type="common">Patagonian moray cod</name>
    <dbReference type="NCBI Taxonomy" id="630683"/>
    <lineage>
        <taxon>Eukaryota</taxon>
        <taxon>Metazoa</taxon>
        <taxon>Chordata</taxon>
        <taxon>Craniata</taxon>
        <taxon>Vertebrata</taxon>
        <taxon>Euteleostomi</taxon>
        <taxon>Actinopterygii</taxon>
        <taxon>Neopterygii</taxon>
        <taxon>Teleostei</taxon>
        <taxon>Neoteleostei</taxon>
        <taxon>Acanthomorphata</taxon>
        <taxon>Zeiogadaria</taxon>
        <taxon>Gadariae</taxon>
        <taxon>Gadiformes</taxon>
        <taxon>Muraenolepidoidei</taxon>
        <taxon>Muraenolepididae</taxon>
        <taxon>Muraenolepis</taxon>
    </lineage>
</organism>
<evidence type="ECO:0000256" key="3">
    <source>
        <dbReference type="PIRSR" id="PIRSR617939-2"/>
    </source>
</evidence>
<dbReference type="CDD" id="cd06661">
    <property type="entry name" value="GGCT_like"/>
    <property type="match status" value="1"/>
</dbReference>
<dbReference type="Proteomes" id="UP001148018">
    <property type="component" value="Unassembled WGS sequence"/>
</dbReference>
<dbReference type="InterPro" id="IPR013024">
    <property type="entry name" value="GGCT-like"/>
</dbReference>
<dbReference type="EMBL" id="JANIIK010000109">
    <property type="protein sequence ID" value="KAJ3597862.1"/>
    <property type="molecule type" value="Genomic_DNA"/>
</dbReference>
<evidence type="ECO:0000313" key="6">
    <source>
        <dbReference type="Proteomes" id="UP001148018"/>
    </source>
</evidence>
<reference evidence="5" key="1">
    <citation type="submission" date="2022-07" db="EMBL/GenBank/DDBJ databases">
        <title>Chromosome-level genome of Muraenolepis orangiensis.</title>
        <authorList>
            <person name="Kim J."/>
        </authorList>
    </citation>
    <scope>NUCLEOTIDE SEQUENCE</scope>
    <source>
        <strain evidence="5">KU_S4_2022</strain>
        <tissue evidence="5">Muscle</tissue>
    </source>
</reference>
<keyword evidence="1" id="KW-0456">Lyase</keyword>